<evidence type="ECO:0000256" key="2">
    <source>
        <dbReference type="SAM" id="Phobius"/>
    </source>
</evidence>
<accession>A0A0N9SJF5</accession>
<reference evidence="3 4" key="1">
    <citation type="journal article" date="2016" name="Genome Announc.">
        <title>Genome Sequences of Pseudomonas oryzihabitans Phage POR1 and Pseudomonas aeruginosa Phage PAE1.</title>
        <authorList>
            <person name="Dyson Z.A."/>
            <person name="Seviour R.J."/>
            <person name="Tucci J."/>
            <person name="Petrovski S."/>
        </authorList>
    </citation>
    <scope>NUCLEOTIDE SEQUENCE [LARGE SCALE GENOMIC DNA]</scope>
</reference>
<evidence type="ECO:0000313" key="4">
    <source>
        <dbReference type="Proteomes" id="UP000225954"/>
    </source>
</evidence>
<proteinExistence type="predicted"/>
<keyword evidence="2" id="KW-1133">Transmembrane helix</keyword>
<keyword evidence="2" id="KW-0812">Transmembrane</keyword>
<keyword evidence="2" id="KW-0472">Membrane</keyword>
<dbReference type="EMBL" id="KT716399">
    <property type="protein sequence ID" value="ALH46236.1"/>
    <property type="molecule type" value="Genomic_DNA"/>
</dbReference>
<organism evidence="3 4">
    <name type="scientific">Pseudomonas phage POR1</name>
    <dbReference type="NCBI Taxonomy" id="1718594"/>
    <lineage>
        <taxon>Viruses</taxon>
        <taxon>Duplodnaviria</taxon>
        <taxon>Heunggongvirae</taxon>
        <taxon>Uroviricota</taxon>
        <taxon>Caudoviricetes</taxon>
        <taxon>Porunavirus</taxon>
        <taxon>Porunavirus POR1</taxon>
    </lineage>
</organism>
<protein>
    <submittedName>
        <fullName evidence="3">Uncharacterized protein</fullName>
    </submittedName>
</protein>
<feature type="transmembrane region" description="Helical" evidence="2">
    <location>
        <begin position="7"/>
        <end position="24"/>
    </location>
</feature>
<evidence type="ECO:0000313" key="3">
    <source>
        <dbReference type="EMBL" id="ALH46236.1"/>
    </source>
</evidence>
<keyword evidence="1" id="KW-0175">Coiled coil</keyword>
<evidence type="ECO:0000256" key="1">
    <source>
        <dbReference type="SAM" id="Coils"/>
    </source>
</evidence>
<name>A0A0N9SJF5_9CAUD</name>
<feature type="coiled-coil region" evidence="1">
    <location>
        <begin position="50"/>
        <end position="102"/>
    </location>
</feature>
<sequence>MATQIKVIVGLVLVLILAGALLYFQTEAVGKLKESLAQAEFINKQWSDSYDELKKDKRESDARLAQIIEANTASNAKAAAASSTFRKQLRALSNENDELRKALSTAIPGPILGELCRKGYAAAELCQGMRSAK</sequence>
<keyword evidence="4" id="KW-1185">Reference proteome</keyword>
<dbReference type="Proteomes" id="UP000225954">
    <property type="component" value="Segment"/>
</dbReference>
<gene>
    <name evidence="3" type="ORF">POR1_31</name>
</gene>